<gene>
    <name evidence="1" type="ORF">Vgi01_20090</name>
</gene>
<proteinExistence type="predicted"/>
<name>A0ABQ4IBM7_9ACTN</name>
<dbReference type="EMBL" id="BOPA01000015">
    <property type="protein sequence ID" value="GIJ15325.1"/>
    <property type="molecule type" value="Genomic_DNA"/>
</dbReference>
<evidence type="ECO:0000313" key="2">
    <source>
        <dbReference type="Proteomes" id="UP000647860"/>
    </source>
</evidence>
<comment type="caution">
    <text evidence="1">The sequence shown here is derived from an EMBL/GenBank/DDBJ whole genome shotgun (WGS) entry which is preliminary data.</text>
</comment>
<organism evidence="1 2">
    <name type="scientific">Micromonospora gifhornensis</name>
    <dbReference type="NCBI Taxonomy" id="84594"/>
    <lineage>
        <taxon>Bacteria</taxon>
        <taxon>Bacillati</taxon>
        <taxon>Actinomycetota</taxon>
        <taxon>Actinomycetes</taxon>
        <taxon>Micromonosporales</taxon>
        <taxon>Micromonosporaceae</taxon>
        <taxon>Micromonospora</taxon>
    </lineage>
</organism>
<protein>
    <recommendedName>
        <fullName evidence="3">Flavin reductase</fullName>
    </recommendedName>
</protein>
<evidence type="ECO:0008006" key="3">
    <source>
        <dbReference type="Google" id="ProtNLM"/>
    </source>
</evidence>
<accession>A0ABQ4IBM7</accession>
<reference evidence="1 2" key="1">
    <citation type="submission" date="2021-01" db="EMBL/GenBank/DDBJ databases">
        <title>Whole genome shotgun sequence of Verrucosispora gifhornensis NBRC 16317.</title>
        <authorList>
            <person name="Komaki H."/>
            <person name="Tamura T."/>
        </authorList>
    </citation>
    <scope>NUCLEOTIDE SEQUENCE [LARGE SCALE GENOMIC DNA]</scope>
    <source>
        <strain evidence="1 2">NBRC 16317</strain>
    </source>
</reference>
<sequence length="109" mass="12049">MSAPHARDHVASRPTWRCRACGIAWPCSAAKVRLLAEYRGNTPGLMVFLVTLREEATAQLAELNPSTPLPDLHRRFTDWVRVRSGQPSRSGCICCCPGDNNCTQSPLRS</sequence>
<dbReference type="Proteomes" id="UP000647860">
    <property type="component" value="Unassembled WGS sequence"/>
</dbReference>
<evidence type="ECO:0000313" key="1">
    <source>
        <dbReference type="EMBL" id="GIJ15325.1"/>
    </source>
</evidence>
<keyword evidence="2" id="KW-1185">Reference proteome</keyword>